<dbReference type="InterPro" id="IPR003660">
    <property type="entry name" value="HAMP_dom"/>
</dbReference>
<evidence type="ECO:0000256" key="6">
    <source>
        <dbReference type="ARBA" id="ARBA00022777"/>
    </source>
</evidence>
<keyword evidence="6 12" id="KW-0418">Kinase</keyword>
<accession>A0ABP6W7H2</accession>
<keyword evidence="4" id="KW-0808">Transferase</keyword>
<dbReference type="Pfam" id="PF00672">
    <property type="entry name" value="HAMP"/>
    <property type="match status" value="1"/>
</dbReference>
<evidence type="ECO:0000259" key="11">
    <source>
        <dbReference type="PROSITE" id="PS50885"/>
    </source>
</evidence>
<dbReference type="Pfam" id="PF02518">
    <property type="entry name" value="HATPase_c"/>
    <property type="match status" value="1"/>
</dbReference>
<keyword evidence="5 9" id="KW-0812">Transmembrane</keyword>
<evidence type="ECO:0000259" key="10">
    <source>
        <dbReference type="PROSITE" id="PS50109"/>
    </source>
</evidence>
<dbReference type="PANTHER" id="PTHR45436">
    <property type="entry name" value="SENSOR HISTIDINE KINASE YKOH"/>
    <property type="match status" value="1"/>
</dbReference>
<evidence type="ECO:0000256" key="3">
    <source>
        <dbReference type="ARBA" id="ARBA00022553"/>
    </source>
</evidence>
<dbReference type="PROSITE" id="PS50109">
    <property type="entry name" value="HIS_KIN"/>
    <property type="match status" value="1"/>
</dbReference>
<keyword evidence="7 9" id="KW-1133">Transmembrane helix</keyword>
<dbReference type="SMART" id="SM00387">
    <property type="entry name" value="HATPase_c"/>
    <property type="match status" value="1"/>
</dbReference>
<evidence type="ECO:0000256" key="8">
    <source>
        <dbReference type="ARBA" id="ARBA00023012"/>
    </source>
</evidence>
<keyword evidence="8" id="KW-0902">Two-component regulatory system</keyword>
<evidence type="ECO:0000256" key="9">
    <source>
        <dbReference type="SAM" id="Phobius"/>
    </source>
</evidence>
<evidence type="ECO:0000256" key="2">
    <source>
        <dbReference type="ARBA" id="ARBA00012438"/>
    </source>
</evidence>
<proteinExistence type="predicted"/>
<dbReference type="InterPro" id="IPR050428">
    <property type="entry name" value="TCS_sensor_his_kinase"/>
</dbReference>
<dbReference type="Proteomes" id="UP001500301">
    <property type="component" value="Unassembled WGS sequence"/>
</dbReference>
<feature type="transmembrane region" description="Helical" evidence="9">
    <location>
        <begin position="6"/>
        <end position="28"/>
    </location>
</feature>
<dbReference type="PROSITE" id="PS50885">
    <property type="entry name" value="HAMP"/>
    <property type="match status" value="1"/>
</dbReference>
<keyword evidence="13" id="KW-1185">Reference proteome</keyword>
<protein>
    <recommendedName>
        <fullName evidence="2">histidine kinase</fullName>
        <ecNumber evidence="2">2.7.13.3</ecNumber>
    </recommendedName>
</protein>
<keyword evidence="9" id="KW-0472">Membrane</keyword>
<dbReference type="CDD" id="cd06225">
    <property type="entry name" value="HAMP"/>
    <property type="match status" value="1"/>
</dbReference>
<comment type="catalytic activity">
    <reaction evidence="1">
        <text>ATP + protein L-histidine = ADP + protein N-phospho-L-histidine.</text>
        <dbReference type="EC" id="2.7.13.3"/>
    </reaction>
</comment>
<feature type="domain" description="HAMP" evidence="11">
    <location>
        <begin position="169"/>
        <end position="221"/>
    </location>
</feature>
<evidence type="ECO:0000313" key="12">
    <source>
        <dbReference type="EMBL" id="GAA3545041.1"/>
    </source>
</evidence>
<feature type="transmembrane region" description="Helical" evidence="9">
    <location>
        <begin position="145"/>
        <end position="164"/>
    </location>
</feature>
<keyword evidence="3" id="KW-0597">Phosphoprotein</keyword>
<comment type="caution">
    <text evidence="12">The sequence shown here is derived from an EMBL/GenBank/DDBJ whole genome shotgun (WGS) entry which is preliminary data.</text>
</comment>
<evidence type="ECO:0000256" key="1">
    <source>
        <dbReference type="ARBA" id="ARBA00000085"/>
    </source>
</evidence>
<organism evidence="12 13">
    <name type="scientific">Nocardioides daeguensis</name>
    <dbReference type="NCBI Taxonomy" id="908359"/>
    <lineage>
        <taxon>Bacteria</taxon>
        <taxon>Bacillati</taxon>
        <taxon>Actinomycetota</taxon>
        <taxon>Actinomycetes</taxon>
        <taxon>Propionibacteriales</taxon>
        <taxon>Nocardioidaceae</taxon>
        <taxon>Nocardioides</taxon>
    </lineage>
</organism>
<evidence type="ECO:0000256" key="7">
    <source>
        <dbReference type="ARBA" id="ARBA00022989"/>
    </source>
</evidence>
<dbReference type="InterPro" id="IPR003661">
    <property type="entry name" value="HisK_dim/P_dom"/>
</dbReference>
<evidence type="ECO:0000256" key="5">
    <source>
        <dbReference type="ARBA" id="ARBA00022692"/>
    </source>
</evidence>
<dbReference type="SMART" id="SM00304">
    <property type="entry name" value="HAMP"/>
    <property type="match status" value="2"/>
</dbReference>
<dbReference type="GO" id="GO:0016301">
    <property type="term" value="F:kinase activity"/>
    <property type="evidence" value="ECO:0007669"/>
    <property type="project" value="UniProtKB-KW"/>
</dbReference>
<gene>
    <name evidence="12" type="ORF">GCM10022263_35210</name>
</gene>
<evidence type="ECO:0000256" key="4">
    <source>
        <dbReference type="ARBA" id="ARBA00022679"/>
    </source>
</evidence>
<feature type="domain" description="Histidine kinase" evidence="10">
    <location>
        <begin position="229"/>
        <end position="427"/>
    </location>
</feature>
<dbReference type="PANTHER" id="PTHR45436:SF5">
    <property type="entry name" value="SENSOR HISTIDINE KINASE TRCS"/>
    <property type="match status" value="1"/>
</dbReference>
<dbReference type="CDD" id="cd00082">
    <property type="entry name" value="HisKA"/>
    <property type="match status" value="1"/>
</dbReference>
<dbReference type="EMBL" id="BAABBB010000019">
    <property type="protein sequence ID" value="GAA3545041.1"/>
    <property type="molecule type" value="Genomic_DNA"/>
</dbReference>
<evidence type="ECO:0000313" key="13">
    <source>
        <dbReference type="Proteomes" id="UP001500301"/>
    </source>
</evidence>
<dbReference type="InterPro" id="IPR003594">
    <property type="entry name" value="HATPase_dom"/>
</dbReference>
<dbReference type="EC" id="2.7.13.3" evidence="2"/>
<dbReference type="Pfam" id="PF00512">
    <property type="entry name" value="HisKA"/>
    <property type="match status" value="1"/>
</dbReference>
<reference evidence="13" key="1">
    <citation type="journal article" date="2019" name="Int. J. Syst. Evol. Microbiol.">
        <title>The Global Catalogue of Microorganisms (GCM) 10K type strain sequencing project: providing services to taxonomists for standard genome sequencing and annotation.</title>
        <authorList>
            <consortium name="The Broad Institute Genomics Platform"/>
            <consortium name="The Broad Institute Genome Sequencing Center for Infectious Disease"/>
            <person name="Wu L."/>
            <person name="Ma J."/>
        </authorList>
    </citation>
    <scope>NUCLEOTIDE SEQUENCE [LARGE SCALE GENOMIC DNA]</scope>
    <source>
        <strain evidence="13">JCM 17460</strain>
    </source>
</reference>
<dbReference type="RefSeq" id="WP_218234452.1">
    <property type="nucleotide sequence ID" value="NZ_BAABBB010000019.1"/>
</dbReference>
<dbReference type="InterPro" id="IPR005467">
    <property type="entry name" value="His_kinase_dom"/>
</dbReference>
<name>A0ABP6W7H2_9ACTN</name>
<sequence length="430" mass="45210">MRSRITWLVLATTSTIVVSFVVPLCLLVRTLAEDRAMAAADQEARNVAIVMAGLGDDTQLAGLLAGLDDGEDPTTTVLTVDGQQLGPGPAMTEDPDVARALGGEAFRVVRDGGGTVVLPVVVGAGTAVVRTSVDARTLHQGVPRAWTGIIGLGVLLLLVAAAVARNLGRRISEPLLEVAGTAHRLREGALEARAPVRGTEETRELARALNGLAERTTELLASERAVVGDLSHRLRTPVTALRLDAEAVADPALSDRLQEHIGVLQRTIDSIVQEARRPVREDLGPRCDAAAVVTERVGFWRVLAEDQDRTLEVTVPAGNLVVPLPGEDLRGLVDILVDNVFAHTPDRTPFAVRLTARPGDGGEVVSLTVADEGPGFQGTSRRPRRSGTTGLGLDIARRTAEAVGGTLRCLPGPGGGALVEVLLPRLDEPA</sequence>